<dbReference type="Proteomes" id="UP000030004">
    <property type="component" value="Unassembled WGS sequence"/>
</dbReference>
<evidence type="ECO:0000256" key="7">
    <source>
        <dbReference type="ARBA" id="ARBA00035159"/>
    </source>
</evidence>
<dbReference type="FunFam" id="3.50.50.60:FF:000042">
    <property type="entry name" value="Dimethylaniline monooxygenase [N-oxide-forming]"/>
    <property type="match status" value="1"/>
</dbReference>
<dbReference type="OrthoDB" id="9790219at2"/>
<gene>
    <name evidence="8" type="ORF">ATO9_04520</name>
</gene>
<dbReference type="InterPro" id="IPR050346">
    <property type="entry name" value="FMO-like"/>
</dbReference>
<keyword evidence="8" id="KW-0503">Monooxygenase</keyword>
<evidence type="ECO:0000256" key="3">
    <source>
        <dbReference type="ARBA" id="ARBA00022827"/>
    </source>
</evidence>
<dbReference type="AlphaFoldDB" id="A0A0A0EEB9"/>
<dbReference type="PRINTS" id="PR00370">
    <property type="entry name" value="FMOXYGENASE"/>
</dbReference>
<dbReference type="EMBL" id="AQQX01000002">
    <property type="protein sequence ID" value="KGM49301.1"/>
    <property type="molecule type" value="Genomic_DNA"/>
</dbReference>
<evidence type="ECO:0000256" key="6">
    <source>
        <dbReference type="ARBA" id="ARBA00034528"/>
    </source>
</evidence>
<organism evidence="8 9">
    <name type="scientific">Pseudooceanicola atlanticus</name>
    <dbReference type="NCBI Taxonomy" id="1461694"/>
    <lineage>
        <taxon>Bacteria</taxon>
        <taxon>Pseudomonadati</taxon>
        <taxon>Pseudomonadota</taxon>
        <taxon>Alphaproteobacteria</taxon>
        <taxon>Rhodobacterales</taxon>
        <taxon>Paracoccaceae</taxon>
        <taxon>Pseudooceanicola</taxon>
    </lineage>
</organism>
<reference evidence="8 9" key="1">
    <citation type="journal article" date="2015" name="Antonie Van Leeuwenhoek">
        <title>Pseudooceanicola atlanticus gen. nov. sp. nov., isolated from surface seawater of the Atlantic Ocean and reclassification of Oceanicola batsensis, Oceanicola marinus, Oceanicola nitratireducens, Oceanicola nanhaiensis, Oceanicola antarcticus and Oceanicola flagellatus, as Pseudooceanicola batsensis comb. nov., Pseudooceanicola marinus comb. nov., Pseudooceanicola nitratireducens comb. nov., Pseudooceanicola nanhaiensis comb. nov., Pseudooceanicola antarcticus comb. nov., and Pseudooceanicola flagellatus comb. nov.</title>
        <authorList>
            <person name="Lai Q."/>
            <person name="Li G."/>
            <person name="Liu X."/>
            <person name="Du Y."/>
            <person name="Sun F."/>
            <person name="Shao Z."/>
        </authorList>
    </citation>
    <scope>NUCLEOTIDE SEQUENCE [LARGE SCALE GENOMIC DNA]</scope>
    <source>
        <strain evidence="8 9">22II-s11g</strain>
    </source>
</reference>
<keyword evidence="3" id="KW-0274">FAD</keyword>
<dbReference type="PANTHER" id="PTHR23023">
    <property type="entry name" value="DIMETHYLANILINE MONOOXYGENASE"/>
    <property type="match status" value="1"/>
</dbReference>
<dbReference type="InterPro" id="IPR036188">
    <property type="entry name" value="FAD/NAD-bd_sf"/>
</dbReference>
<keyword evidence="9" id="KW-1185">Reference proteome</keyword>
<protein>
    <recommendedName>
        <fullName evidence="7">Trimethylamine monooxygenase</fullName>
        <ecNumber evidence="6">1.14.13.148</ecNumber>
    </recommendedName>
</protein>
<evidence type="ECO:0000313" key="9">
    <source>
        <dbReference type="Proteomes" id="UP000030004"/>
    </source>
</evidence>
<keyword evidence="4" id="KW-0521">NADP</keyword>
<dbReference type="InterPro" id="IPR020946">
    <property type="entry name" value="Flavin_mOase-like"/>
</dbReference>
<evidence type="ECO:0000313" key="8">
    <source>
        <dbReference type="EMBL" id="KGM49301.1"/>
    </source>
</evidence>
<accession>A0A0A0EEB9</accession>
<proteinExistence type="inferred from homology"/>
<comment type="similarity">
    <text evidence="1">Belongs to the FMO family.</text>
</comment>
<dbReference type="PIRSF" id="PIRSF000332">
    <property type="entry name" value="FMO"/>
    <property type="match status" value="1"/>
</dbReference>
<evidence type="ECO:0000256" key="4">
    <source>
        <dbReference type="ARBA" id="ARBA00022857"/>
    </source>
</evidence>
<evidence type="ECO:0000256" key="1">
    <source>
        <dbReference type="ARBA" id="ARBA00009183"/>
    </source>
</evidence>
<dbReference type="Pfam" id="PF00743">
    <property type="entry name" value="FMO-like"/>
    <property type="match status" value="1"/>
</dbReference>
<evidence type="ECO:0000256" key="2">
    <source>
        <dbReference type="ARBA" id="ARBA00022630"/>
    </source>
</evidence>
<dbReference type="GO" id="GO:0034899">
    <property type="term" value="F:trimethylamine monooxygenase activity"/>
    <property type="evidence" value="ECO:0007669"/>
    <property type="project" value="UniProtKB-EC"/>
</dbReference>
<dbReference type="SUPFAM" id="SSF51905">
    <property type="entry name" value="FAD/NAD(P)-binding domain"/>
    <property type="match status" value="2"/>
</dbReference>
<comment type="caution">
    <text evidence="8">The sequence shown here is derived from an EMBL/GenBank/DDBJ whole genome shotgun (WGS) entry which is preliminary data.</text>
</comment>
<dbReference type="RefSeq" id="WP_043745865.1">
    <property type="nucleotide sequence ID" value="NZ_AQQX01000002.1"/>
</dbReference>
<keyword evidence="5" id="KW-0560">Oxidoreductase</keyword>
<name>A0A0A0EEB9_9RHOB</name>
<dbReference type="STRING" id="1461694.ATO9_04520"/>
<dbReference type="InterPro" id="IPR000960">
    <property type="entry name" value="Flavin_mOase"/>
</dbReference>
<dbReference type="GO" id="GO:0050661">
    <property type="term" value="F:NADP binding"/>
    <property type="evidence" value="ECO:0007669"/>
    <property type="project" value="InterPro"/>
</dbReference>
<dbReference type="GO" id="GO:0004499">
    <property type="term" value="F:N,N-dimethylaniline monooxygenase activity"/>
    <property type="evidence" value="ECO:0007669"/>
    <property type="project" value="InterPro"/>
</dbReference>
<dbReference type="Gene3D" id="3.50.50.60">
    <property type="entry name" value="FAD/NAD(P)-binding domain"/>
    <property type="match status" value="1"/>
</dbReference>
<dbReference type="EC" id="1.14.13.148" evidence="6"/>
<sequence length="430" mass="47750">MTDTCIIGAGSSGVTVAKSLKDAGQTADIFEKGSQIGGMWRYENDNGQSSCYASLHIDTSRPNLGYSDFPIDPSLPDFLSHAQFLGHLEAYADHFGIPEMVRFNTAVTSVEPEGDRYRVTLDTGESRDYARVVIANGHLSDPRMPDFPGQFDGTAIHSHHYRSADPYIGKRVLVVGIGNSAVDIAVDLCRRAEHVTLSTRRSAWVMPKYLMGVPIDQWSGFLGRKLRLPTPAVRRIMAQLIKLGVGDQRRFGLPRPEHPMWREHATLSQELLPNIGHGYIDVKPNVKRLDGTRVAFVDGTDAPYDAIIYATGYNLTFPFLDRGVFDPDLQAGELYRRMVVPAHPGLIHAGLVQPVGPTIPLVETQGKWIAALASGRMTLPPRAEMDREITAHRDYQRRTYLDAPRYALEVDYKTYTRQMLADMKAGQAGT</sequence>
<keyword evidence="2" id="KW-0285">Flavoprotein</keyword>
<evidence type="ECO:0000256" key="5">
    <source>
        <dbReference type="ARBA" id="ARBA00023002"/>
    </source>
</evidence>
<dbReference type="GO" id="GO:0050660">
    <property type="term" value="F:flavin adenine dinucleotide binding"/>
    <property type="evidence" value="ECO:0007669"/>
    <property type="project" value="InterPro"/>
</dbReference>
<dbReference type="eggNOG" id="COG2072">
    <property type="taxonomic scope" value="Bacteria"/>
</dbReference>